<evidence type="ECO:0000256" key="7">
    <source>
        <dbReference type="ARBA" id="ARBA00023004"/>
    </source>
</evidence>
<organism evidence="8 9">
    <name type="scientific">Halocaridina rubra</name>
    <name type="common">Hawaiian red shrimp</name>
    <dbReference type="NCBI Taxonomy" id="373956"/>
    <lineage>
        <taxon>Eukaryota</taxon>
        <taxon>Metazoa</taxon>
        <taxon>Ecdysozoa</taxon>
        <taxon>Arthropoda</taxon>
        <taxon>Crustacea</taxon>
        <taxon>Multicrustacea</taxon>
        <taxon>Malacostraca</taxon>
        <taxon>Eumalacostraca</taxon>
        <taxon>Eucarida</taxon>
        <taxon>Decapoda</taxon>
        <taxon>Pleocyemata</taxon>
        <taxon>Caridea</taxon>
        <taxon>Atyoidea</taxon>
        <taxon>Atyidae</taxon>
        <taxon>Halocaridina</taxon>
    </lineage>
</organism>
<evidence type="ECO:0000313" key="9">
    <source>
        <dbReference type="Proteomes" id="UP001381693"/>
    </source>
</evidence>
<keyword evidence="4" id="KW-0479">Metal-binding</keyword>
<sequence>TIPENPPWVPDDKRVLEAPFPLAKWLTKHRAEIQQEGSKRLFDNTFQSDIIVYGKGESDIKFADAETWIWQLEGESSAVIGDTTLKLKAQDSVLISKNTPYKLIRKEESITASVVMDPGNKERGFAHLKKKE</sequence>
<proteinExistence type="predicted"/>
<reference evidence="8 9" key="1">
    <citation type="submission" date="2023-11" db="EMBL/GenBank/DDBJ databases">
        <title>Halocaridina rubra genome assembly.</title>
        <authorList>
            <person name="Smith C."/>
        </authorList>
    </citation>
    <scope>NUCLEOTIDE SEQUENCE [LARGE SCALE GENOMIC DNA]</scope>
    <source>
        <strain evidence="8">EP-1</strain>
        <tissue evidence="8">Whole</tissue>
    </source>
</reference>
<evidence type="ECO:0000256" key="5">
    <source>
        <dbReference type="ARBA" id="ARBA00022964"/>
    </source>
</evidence>
<evidence type="ECO:0000313" key="8">
    <source>
        <dbReference type="EMBL" id="KAK7083724.1"/>
    </source>
</evidence>
<evidence type="ECO:0000256" key="1">
    <source>
        <dbReference type="ARBA" id="ARBA00001954"/>
    </source>
</evidence>
<dbReference type="PANTHER" id="PTHR15497:SF1">
    <property type="entry name" value="3-HYDROXYANTHRANILATE 3,4-DIOXYGENASE"/>
    <property type="match status" value="1"/>
</dbReference>
<evidence type="ECO:0000256" key="6">
    <source>
        <dbReference type="ARBA" id="ARBA00023002"/>
    </source>
</evidence>
<keyword evidence="6" id="KW-0560">Oxidoreductase</keyword>
<evidence type="ECO:0008006" key="10">
    <source>
        <dbReference type="Google" id="ProtNLM"/>
    </source>
</evidence>
<dbReference type="EMBL" id="JAXCGZ010002610">
    <property type="protein sequence ID" value="KAK7083724.1"/>
    <property type="molecule type" value="Genomic_DNA"/>
</dbReference>
<dbReference type="InterPro" id="IPR011051">
    <property type="entry name" value="RmlC_Cupin_sf"/>
</dbReference>
<accession>A0AAN9AD82</accession>
<keyword evidence="3" id="KW-0662">Pyridine nucleotide biosynthesis</keyword>
<dbReference type="GO" id="GO:0005737">
    <property type="term" value="C:cytoplasm"/>
    <property type="evidence" value="ECO:0007669"/>
    <property type="project" value="TreeGrafter"/>
</dbReference>
<dbReference type="Gene3D" id="2.60.120.10">
    <property type="entry name" value="Jelly Rolls"/>
    <property type="match status" value="1"/>
</dbReference>
<keyword evidence="7" id="KW-0408">Iron</keyword>
<evidence type="ECO:0000256" key="3">
    <source>
        <dbReference type="ARBA" id="ARBA00022642"/>
    </source>
</evidence>
<dbReference type="GO" id="GO:0034354">
    <property type="term" value="P:'de novo' NAD+ biosynthetic process from L-tryptophan"/>
    <property type="evidence" value="ECO:0007669"/>
    <property type="project" value="TreeGrafter"/>
</dbReference>
<comment type="caution">
    <text evidence="8">The sequence shown here is derived from an EMBL/GenBank/DDBJ whole genome shotgun (WGS) entry which is preliminary data.</text>
</comment>
<feature type="non-terminal residue" evidence="8">
    <location>
        <position position="1"/>
    </location>
</feature>
<gene>
    <name evidence="8" type="ORF">SK128_009618</name>
</gene>
<dbReference type="Proteomes" id="UP001381693">
    <property type="component" value="Unassembled WGS sequence"/>
</dbReference>
<dbReference type="PANTHER" id="PTHR15497">
    <property type="entry name" value="3-HYDROXYANTHRANILATE 3,4-DIOXYGENASE"/>
    <property type="match status" value="1"/>
</dbReference>
<dbReference type="GO" id="GO:0000334">
    <property type="term" value="F:3-hydroxyanthranilate 3,4-dioxygenase activity"/>
    <property type="evidence" value="ECO:0007669"/>
    <property type="project" value="InterPro"/>
</dbReference>
<dbReference type="InterPro" id="IPR010329">
    <property type="entry name" value="3hydroanth_dOase"/>
</dbReference>
<keyword evidence="9" id="KW-1185">Reference proteome</keyword>
<comment type="cofactor">
    <cofactor evidence="1">
        <name>Fe(2+)</name>
        <dbReference type="ChEBI" id="CHEBI:29033"/>
    </cofactor>
</comment>
<evidence type="ECO:0000256" key="2">
    <source>
        <dbReference type="ARBA" id="ARBA00002752"/>
    </source>
</evidence>
<dbReference type="GO" id="GO:0005506">
    <property type="term" value="F:iron ion binding"/>
    <property type="evidence" value="ECO:0007669"/>
    <property type="project" value="InterPro"/>
</dbReference>
<name>A0AAN9AD82_HALRR</name>
<keyword evidence="5" id="KW-0223">Dioxygenase</keyword>
<comment type="function">
    <text evidence="2">Catalyzes the oxidative ring opening of 3-hydroxyanthranilate to 2-amino-3-carboxymuconate semialdehyde, which spontaneously cyclizes to quinolinate.</text>
</comment>
<dbReference type="GO" id="GO:0046874">
    <property type="term" value="P:quinolinate metabolic process"/>
    <property type="evidence" value="ECO:0007669"/>
    <property type="project" value="TreeGrafter"/>
</dbReference>
<dbReference type="SUPFAM" id="SSF51182">
    <property type="entry name" value="RmlC-like cupins"/>
    <property type="match status" value="1"/>
</dbReference>
<dbReference type="AlphaFoldDB" id="A0AAN9AD82"/>
<dbReference type="InterPro" id="IPR014710">
    <property type="entry name" value="RmlC-like_jellyroll"/>
</dbReference>
<evidence type="ECO:0000256" key="4">
    <source>
        <dbReference type="ARBA" id="ARBA00022723"/>
    </source>
</evidence>
<protein>
    <recommendedName>
        <fullName evidence="10">3-hydroxyanthranilate 3,4-dioxygenase</fullName>
    </recommendedName>
</protein>